<dbReference type="Proteomes" id="UP001205867">
    <property type="component" value="Unassembled WGS sequence"/>
</dbReference>
<dbReference type="PROSITE" id="PS00455">
    <property type="entry name" value="AMP_BINDING"/>
    <property type="match status" value="1"/>
</dbReference>
<evidence type="ECO:0000313" key="6">
    <source>
        <dbReference type="Proteomes" id="UP001205867"/>
    </source>
</evidence>
<protein>
    <submittedName>
        <fullName evidence="5">Fatty acyl-CoA synthetase</fullName>
    </submittedName>
</protein>
<dbReference type="InterPro" id="IPR000873">
    <property type="entry name" value="AMP-dep_synth/lig_dom"/>
</dbReference>
<evidence type="ECO:0000259" key="4">
    <source>
        <dbReference type="Pfam" id="PF13193"/>
    </source>
</evidence>
<feature type="domain" description="AMP-dependent synthetase/ligase" evidence="3">
    <location>
        <begin position="27"/>
        <end position="392"/>
    </location>
</feature>
<dbReference type="PANTHER" id="PTHR43767">
    <property type="entry name" value="LONG-CHAIN-FATTY-ACID--COA LIGASE"/>
    <property type="match status" value="1"/>
</dbReference>
<dbReference type="PANTHER" id="PTHR43767:SF7">
    <property type="entry name" value="MEDIUM_LONG-CHAIN-FATTY-ACID--COA LIGASE FADD8"/>
    <property type="match status" value="1"/>
</dbReference>
<dbReference type="Gene3D" id="3.30.300.30">
    <property type="match status" value="1"/>
</dbReference>
<dbReference type="AlphaFoldDB" id="A0AAP3ERW0"/>
<gene>
    <name evidence="5" type="ORF">M3A82_005035</name>
</gene>
<dbReference type="InterPro" id="IPR045851">
    <property type="entry name" value="AMP-bd_C_sf"/>
</dbReference>
<dbReference type="GO" id="GO:0016877">
    <property type="term" value="F:ligase activity, forming carbon-sulfur bonds"/>
    <property type="evidence" value="ECO:0007669"/>
    <property type="project" value="UniProtKB-ARBA"/>
</dbReference>
<evidence type="ECO:0000256" key="2">
    <source>
        <dbReference type="ARBA" id="ARBA00022598"/>
    </source>
</evidence>
<feature type="domain" description="AMP-binding enzyme C-terminal" evidence="4">
    <location>
        <begin position="443"/>
        <end position="518"/>
    </location>
</feature>
<dbReference type="CDD" id="cd17631">
    <property type="entry name" value="FACL_FadD13-like"/>
    <property type="match status" value="1"/>
</dbReference>
<comment type="caution">
    <text evidence="5">The sequence shown here is derived from an EMBL/GenBank/DDBJ whole genome shotgun (WGS) entry which is preliminary data.</text>
</comment>
<dbReference type="NCBIfam" id="NF006182">
    <property type="entry name" value="PRK08316.1"/>
    <property type="match status" value="1"/>
</dbReference>
<sequence length="533" mass="57834">MRGQITHPTDAAARLSPAPEDTIGRVFARAVARSPRAVALRFEDRDWTYAQLRDGAHRVARRLQDTGLPAGTRVAAYATNSDAYALLFLACVTAGYVHVPVNFALKGGELAHALEDSGAELLVADAGMLERVDQVRAEGRASALRHVWTMLPAGHAEPSVLQTAQDETLDSAAPEAEVSATDLAQLLYTSGTTSTPKGAMMSHRALVAEYLSSIIALDFTAEDRPLVAMPLYHSAAMHVFLLPYLSLGATVRLLPAPDIPRMLELVEAEHIGSLFLAPTVWVPLANHPDLATRDLSSLRKAQYGASIMPVTVLQRLRQSQPGIGFYNCFGQSELGPLCTVLRPEEHDARPASCGRPVFHVEARVMTADGVPAAPGEPGEIQYRSPQLLSGYWNRPDATADAFTDDGWFRSGDQVTQDAAGYIQVVDRIKDVINTGGVLVAPREVEDAIYELDEVAEVAVIGLPDERWIEAVTAVVVLKEGAELTAETVRAHVKERLAGFKVPKRVDFVAELPRNQSGKLLKRALRAERTQEAR</sequence>
<evidence type="ECO:0000256" key="1">
    <source>
        <dbReference type="ARBA" id="ARBA00006432"/>
    </source>
</evidence>
<dbReference type="Pfam" id="PF00501">
    <property type="entry name" value="AMP-binding"/>
    <property type="match status" value="1"/>
</dbReference>
<dbReference type="InterPro" id="IPR025110">
    <property type="entry name" value="AMP-bd_C"/>
</dbReference>
<dbReference type="Pfam" id="PF13193">
    <property type="entry name" value="AMP-binding_C"/>
    <property type="match status" value="1"/>
</dbReference>
<accession>A0AAP3ERW0</accession>
<organism evidence="5 6">
    <name type="scientific">Micrococcus luteus</name>
    <name type="common">Micrococcus lysodeikticus</name>
    <dbReference type="NCBI Taxonomy" id="1270"/>
    <lineage>
        <taxon>Bacteria</taxon>
        <taxon>Bacillati</taxon>
        <taxon>Actinomycetota</taxon>
        <taxon>Actinomycetes</taxon>
        <taxon>Micrococcales</taxon>
        <taxon>Micrococcaceae</taxon>
        <taxon>Micrococcus</taxon>
    </lineage>
</organism>
<keyword evidence="2" id="KW-0436">Ligase</keyword>
<dbReference type="InterPro" id="IPR020845">
    <property type="entry name" value="AMP-binding_CS"/>
</dbReference>
<reference evidence="5" key="1">
    <citation type="submission" date="2023-06" db="EMBL/GenBank/DDBJ databases">
        <title>lsaBGC provides a comprehensive framework for evolutionary analysis of biosynthetic gene clusters within focal taxa.</title>
        <authorList>
            <person name="Salamzade R."/>
            <person name="Sandstrom S."/>
            <person name="Kalan L.R."/>
        </authorList>
    </citation>
    <scope>NUCLEOTIDE SEQUENCE</scope>
    <source>
        <strain evidence="5">P3-SID899</strain>
    </source>
</reference>
<dbReference type="Gene3D" id="3.40.50.12780">
    <property type="entry name" value="N-terminal domain of ligase-like"/>
    <property type="match status" value="1"/>
</dbReference>
<dbReference type="FunFam" id="3.30.300.30:FF:000008">
    <property type="entry name" value="2,3-dihydroxybenzoate-AMP ligase"/>
    <property type="match status" value="1"/>
</dbReference>
<evidence type="ECO:0000313" key="5">
    <source>
        <dbReference type="EMBL" id="MCV7628706.1"/>
    </source>
</evidence>
<dbReference type="InterPro" id="IPR050237">
    <property type="entry name" value="ATP-dep_AMP-bd_enzyme"/>
</dbReference>
<dbReference type="SUPFAM" id="SSF56801">
    <property type="entry name" value="Acetyl-CoA synthetase-like"/>
    <property type="match status" value="1"/>
</dbReference>
<comment type="similarity">
    <text evidence="1">Belongs to the ATP-dependent AMP-binding enzyme family.</text>
</comment>
<evidence type="ECO:0000259" key="3">
    <source>
        <dbReference type="Pfam" id="PF00501"/>
    </source>
</evidence>
<dbReference type="EMBL" id="JALXKZ020000007">
    <property type="protein sequence ID" value="MCV7628706.1"/>
    <property type="molecule type" value="Genomic_DNA"/>
</dbReference>
<dbReference type="InterPro" id="IPR042099">
    <property type="entry name" value="ANL_N_sf"/>
</dbReference>
<proteinExistence type="inferred from homology"/>
<name>A0AAP3ERW0_MICLU</name>